<protein>
    <recommendedName>
        <fullName evidence="2">N-acetyltransferase domain-containing protein</fullName>
    </recommendedName>
</protein>
<dbReference type="AlphaFoldDB" id="G9A2K5"/>
<dbReference type="PATRIC" id="fig|380.5.peg.3474"/>
<name>G9A2K5_SINF1</name>
<dbReference type="SUPFAM" id="SSF55729">
    <property type="entry name" value="Acyl-CoA N-acyltransferases (Nat)"/>
    <property type="match status" value="1"/>
</dbReference>
<proteinExistence type="predicted"/>
<sequence>MHWPAAPPALSRVSEEPERLPGLPRSNNGSGVLFAKRGHFMPDMLVRLYALPEGRASRLGPDVTIRRALAAERRTVVAWIEERFGALWAGEAEAGFSSTPTRIHVALYKGELAGFACHDVTALGFFGPTGVDEAMRGRGIGEALLFESLFAMRAAGYAYAIIGGVGPAEFYARAVGAVEIPDSTPGIYADMLSPDDTGT</sequence>
<dbReference type="InterPro" id="IPR016181">
    <property type="entry name" value="Acyl_CoA_acyltransferase"/>
</dbReference>
<dbReference type="Gene3D" id="3.40.630.30">
    <property type="match status" value="1"/>
</dbReference>
<accession>G9A2K5</accession>
<dbReference type="InterPro" id="IPR000182">
    <property type="entry name" value="GNAT_dom"/>
</dbReference>
<evidence type="ECO:0000313" key="4">
    <source>
        <dbReference type="Proteomes" id="UP000007735"/>
    </source>
</evidence>
<dbReference type="CDD" id="cd04301">
    <property type="entry name" value="NAT_SF"/>
    <property type="match status" value="1"/>
</dbReference>
<dbReference type="EMBL" id="HE616890">
    <property type="protein sequence ID" value="CCE97770.1"/>
    <property type="molecule type" value="Genomic_DNA"/>
</dbReference>
<dbReference type="Proteomes" id="UP000007735">
    <property type="component" value="Chromosome"/>
</dbReference>
<dbReference type="GO" id="GO:0016747">
    <property type="term" value="F:acyltransferase activity, transferring groups other than amino-acyl groups"/>
    <property type="evidence" value="ECO:0007669"/>
    <property type="project" value="InterPro"/>
</dbReference>
<dbReference type="KEGG" id="sfh:SFHH103_03278"/>
<dbReference type="Pfam" id="PF00583">
    <property type="entry name" value="Acetyltransf_1"/>
    <property type="match status" value="1"/>
</dbReference>
<evidence type="ECO:0000313" key="3">
    <source>
        <dbReference type="EMBL" id="CCE97770.1"/>
    </source>
</evidence>
<feature type="domain" description="N-acetyltransferase" evidence="2">
    <location>
        <begin position="63"/>
        <end position="199"/>
    </location>
</feature>
<reference evidence="3 4" key="1">
    <citation type="journal article" date="2012" name="J. Bacteriol.">
        <title>Genome sequence of the soybean symbiont Sinorhizobium fredii HH103.</title>
        <authorList>
            <person name="Weidner S."/>
            <person name="Becker A."/>
            <person name="Bonilla I."/>
            <person name="Jaenicke S."/>
            <person name="Lloret J."/>
            <person name="Margaret I."/>
            <person name="Puhler A."/>
            <person name="Ruiz-Sainz J.E."/>
            <person name="Schneiker-Bekel S."/>
            <person name="Szczepanowski R."/>
            <person name="Vinardell J.M."/>
            <person name="Zehner S."/>
            <person name="Gottfert M."/>
        </authorList>
    </citation>
    <scope>NUCLEOTIDE SEQUENCE [LARGE SCALE GENOMIC DNA]</scope>
    <source>
        <strain evidence="3 4">HH103</strain>
    </source>
</reference>
<dbReference type="HOGENOM" id="CLU_118578_0_0_5"/>
<dbReference type="PROSITE" id="PS51186">
    <property type="entry name" value="GNAT"/>
    <property type="match status" value="1"/>
</dbReference>
<feature type="region of interest" description="Disordered" evidence="1">
    <location>
        <begin position="1"/>
        <end position="25"/>
    </location>
</feature>
<evidence type="ECO:0000256" key="1">
    <source>
        <dbReference type="SAM" id="MobiDB-lite"/>
    </source>
</evidence>
<gene>
    <name evidence="3" type="ordered locus">SFHH103_03278</name>
</gene>
<dbReference type="eggNOG" id="COG0454">
    <property type="taxonomic scope" value="Bacteria"/>
</dbReference>
<organism evidence="3 4">
    <name type="scientific">Sinorhizobium fredii (strain HH103)</name>
    <dbReference type="NCBI Taxonomy" id="1117943"/>
    <lineage>
        <taxon>Bacteria</taxon>
        <taxon>Pseudomonadati</taxon>
        <taxon>Pseudomonadota</taxon>
        <taxon>Alphaproteobacteria</taxon>
        <taxon>Hyphomicrobiales</taxon>
        <taxon>Rhizobiaceae</taxon>
        <taxon>Sinorhizobium/Ensifer group</taxon>
        <taxon>Sinorhizobium</taxon>
    </lineage>
</organism>
<dbReference type="STRING" id="1117943.SFHH103_03278"/>
<evidence type="ECO:0000259" key="2">
    <source>
        <dbReference type="PROSITE" id="PS51186"/>
    </source>
</evidence>